<sequence length="125" mass="13959">MWLPVMLAVCIRCGNIKRGPAAKCAVCHFQPQDVEDKARSLILSTAYEIDGEYRGKTKEELQAIAAAIAKGQPYPFDDAEVRSVVEYSERVLAVPAKRLAIDGLRWLLPPILVLAVVCFVLFWKK</sequence>
<reference evidence="2" key="1">
    <citation type="submission" date="2022-10" db="EMBL/GenBank/DDBJ databases">
        <title>Characterization and whole genome sequencing of a new Roseateles species, isolated from fresh water.</title>
        <authorList>
            <person name="Guliayeva D.Y."/>
            <person name="Akhremchuk A.E."/>
            <person name="Sikolenko M.A."/>
            <person name="Valentovich L.N."/>
            <person name="Sidarenka A.V."/>
        </authorList>
    </citation>
    <scope>NUCLEOTIDE SEQUENCE</scope>
    <source>
        <strain evidence="2">BIM B-1768</strain>
    </source>
</reference>
<name>A0ABY6AYM5_9BURK</name>
<dbReference type="Proteomes" id="UP001064933">
    <property type="component" value="Chromosome"/>
</dbReference>
<protein>
    <recommendedName>
        <fullName evidence="4">Cytochrome c-type biogenesis protein</fullName>
    </recommendedName>
</protein>
<gene>
    <name evidence="2" type="ORF">N4261_17655</name>
</gene>
<keyword evidence="3" id="KW-1185">Reference proteome</keyword>
<feature type="transmembrane region" description="Helical" evidence="1">
    <location>
        <begin position="106"/>
        <end position="123"/>
    </location>
</feature>
<keyword evidence="1" id="KW-0472">Membrane</keyword>
<evidence type="ECO:0008006" key="4">
    <source>
        <dbReference type="Google" id="ProtNLM"/>
    </source>
</evidence>
<keyword evidence="1" id="KW-0812">Transmembrane</keyword>
<dbReference type="RefSeq" id="WP_261756589.1">
    <property type="nucleotide sequence ID" value="NZ_CP104562.2"/>
</dbReference>
<evidence type="ECO:0000313" key="3">
    <source>
        <dbReference type="Proteomes" id="UP001064933"/>
    </source>
</evidence>
<proteinExistence type="predicted"/>
<evidence type="ECO:0000256" key="1">
    <source>
        <dbReference type="SAM" id="Phobius"/>
    </source>
</evidence>
<dbReference type="EMBL" id="CP104562">
    <property type="protein sequence ID" value="UXH76849.1"/>
    <property type="molecule type" value="Genomic_DNA"/>
</dbReference>
<organism evidence="2 3">
    <name type="scientific">Roseateles amylovorans</name>
    <dbReference type="NCBI Taxonomy" id="2978473"/>
    <lineage>
        <taxon>Bacteria</taxon>
        <taxon>Pseudomonadati</taxon>
        <taxon>Pseudomonadota</taxon>
        <taxon>Betaproteobacteria</taxon>
        <taxon>Burkholderiales</taxon>
        <taxon>Sphaerotilaceae</taxon>
        <taxon>Roseateles</taxon>
    </lineage>
</organism>
<accession>A0ABY6AYM5</accession>
<keyword evidence="1" id="KW-1133">Transmembrane helix</keyword>
<evidence type="ECO:0000313" key="2">
    <source>
        <dbReference type="EMBL" id="UXH76849.1"/>
    </source>
</evidence>